<dbReference type="InterPro" id="IPR036237">
    <property type="entry name" value="Xyl_isomerase-like_sf"/>
</dbReference>
<accession>A0AA39GSJ9</accession>
<proteinExistence type="predicted"/>
<evidence type="ECO:0000313" key="3">
    <source>
        <dbReference type="Proteomes" id="UP001175261"/>
    </source>
</evidence>
<comment type="caution">
    <text evidence="2">The sequence shown here is derived from an EMBL/GenBank/DDBJ whole genome shotgun (WGS) entry which is preliminary data.</text>
</comment>
<dbReference type="InterPro" id="IPR050312">
    <property type="entry name" value="IolE/XylAMocC-like"/>
</dbReference>
<dbReference type="EMBL" id="JAPDFR010000001">
    <property type="protein sequence ID" value="KAK0391749.1"/>
    <property type="molecule type" value="Genomic_DNA"/>
</dbReference>
<dbReference type="AlphaFoldDB" id="A0AA39GSJ9"/>
<dbReference type="InterPro" id="IPR013022">
    <property type="entry name" value="Xyl_isomerase-like_TIM-brl"/>
</dbReference>
<feature type="domain" description="Xylose isomerase-like TIM barrel" evidence="1">
    <location>
        <begin position="30"/>
        <end position="327"/>
    </location>
</feature>
<dbReference type="Proteomes" id="UP001175261">
    <property type="component" value="Unassembled WGS sequence"/>
</dbReference>
<dbReference type="PANTHER" id="PTHR12110">
    <property type="entry name" value="HYDROXYPYRUVATE ISOMERASE"/>
    <property type="match status" value="1"/>
</dbReference>
<dbReference type="Gene3D" id="3.20.20.150">
    <property type="entry name" value="Divalent-metal-dependent TIM barrel enzymes"/>
    <property type="match status" value="1"/>
</dbReference>
<dbReference type="PROSITE" id="PS51257">
    <property type="entry name" value="PROKAR_LIPOPROTEIN"/>
    <property type="match status" value="1"/>
</dbReference>
<dbReference type="SUPFAM" id="SSF51658">
    <property type="entry name" value="Xylose isomerase-like"/>
    <property type="match status" value="1"/>
</dbReference>
<protein>
    <recommendedName>
        <fullName evidence="1">Xylose isomerase-like TIM barrel domain-containing protein</fullName>
    </recommendedName>
</protein>
<evidence type="ECO:0000313" key="2">
    <source>
        <dbReference type="EMBL" id="KAK0391749.1"/>
    </source>
</evidence>
<dbReference type="PANTHER" id="PTHR12110:SF56">
    <property type="entry name" value="DEHYDRATASE, PUTATIVE (AFU_ORTHOLOGUE AFUA_6G08740)-RELATED"/>
    <property type="match status" value="1"/>
</dbReference>
<name>A0AA39GSJ9_SARSR</name>
<sequence>MNYKSVPIPTSFASCSLLSPSSGDLETKMRAIKKAGFDGMELSMPDLLSYGANLEQRKLVEDETEAVLRTATRVGEIAGDLGLKIVMLQPFSRFEGWPRDSAERRAAFDRAEGWFKIMAAVGTDMLQVGSSDAEGISASFDDHAADLAELADLAAVGGFRVAYENWCWGTHASTWRDVWQIVNKADRRNLGLCLDTFQSAGGELGDPTTESGYIESVDRQALLARWKASLAELSKTVPSSKIFILQISDAYLMKQPIEAKDMRPRCAWSHDFRPLPCAGGYLPVGEFLEAVLDTGFRSWLSVEVFDSTEAGDHNAEEYTERAMISLKKVVDSC</sequence>
<reference evidence="2" key="1">
    <citation type="submission" date="2022-10" db="EMBL/GenBank/DDBJ databases">
        <title>Determination and structural analysis of whole genome sequence of Sarocladium strictum F4-1.</title>
        <authorList>
            <person name="Hu L."/>
            <person name="Jiang Y."/>
        </authorList>
    </citation>
    <scope>NUCLEOTIDE SEQUENCE</scope>
    <source>
        <strain evidence="2">F4-1</strain>
    </source>
</reference>
<evidence type="ECO:0000259" key="1">
    <source>
        <dbReference type="Pfam" id="PF01261"/>
    </source>
</evidence>
<keyword evidence="3" id="KW-1185">Reference proteome</keyword>
<organism evidence="2 3">
    <name type="scientific">Sarocladium strictum</name>
    <name type="common">Black bundle disease fungus</name>
    <name type="synonym">Acremonium strictum</name>
    <dbReference type="NCBI Taxonomy" id="5046"/>
    <lineage>
        <taxon>Eukaryota</taxon>
        <taxon>Fungi</taxon>
        <taxon>Dikarya</taxon>
        <taxon>Ascomycota</taxon>
        <taxon>Pezizomycotina</taxon>
        <taxon>Sordariomycetes</taxon>
        <taxon>Hypocreomycetidae</taxon>
        <taxon>Hypocreales</taxon>
        <taxon>Sarocladiaceae</taxon>
        <taxon>Sarocladium</taxon>
    </lineage>
</organism>
<dbReference type="Pfam" id="PF01261">
    <property type="entry name" value="AP_endonuc_2"/>
    <property type="match status" value="1"/>
</dbReference>
<gene>
    <name evidence="2" type="ORF">NLU13_1248</name>
</gene>